<keyword evidence="2" id="KW-0732">Signal</keyword>
<feature type="region of interest" description="Disordered" evidence="1">
    <location>
        <begin position="34"/>
        <end position="56"/>
    </location>
</feature>
<organism evidence="3 4">
    <name type="scientific">Papaver atlanticum</name>
    <dbReference type="NCBI Taxonomy" id="357466"/>
    <lineage>
        <taxon>Eukaryota</taxon>
        <taxon>Viridiplantae</taxon>
        <taxon>Streptophyta</taxon>
        <taxon>Embryophyta</taxon>
        <taxon>Tracheophyta</taxon>
        <taxon>Spermatophyta</taxon>
        <taxon>Magnoliopsida</taxon>
        <taxon>Ranunculales</taxon>
        <taxon>Papaveraceae</taxon>
        <taxon>Papaveroideae</taxon>
        <taxon>Papaver</taxon>
    </lineage>
</organism>
<feature type="signal peptide" evidence="2">
    <location>
        <begin position="1"/>
        <end position="26"/>
    </location>
</feature>
<protein>
    <submittedName>
        <fullName evidence="3">Uncharacterized protein</fullName>
    </submittedName>
</protein>
<sequence>MAGISSLRSFILLSMFLSFTFLSNQGAITSVSSCSEPEAAPAPSPPGPPPPPPPCEWDETCGDAWPEVRPEGDGCDLIVESGVCDNWGCGYFTCEDNCPVYGTHEQGCVWDEWLKKPRCICR</sequence>
<dbReference type="EMBL" id="JAJJMB010003771">
    <property type="protein sequence ID" value="KAI3945491.1"/>
    <property type="molecule type" value="Genomic_DNA"/>
</dbReference>
<dbReference type="Proteomes" id="UP001202328">
    <property type="component" value="Unassembled WGS sequence"/>
</dbReference>
<dbReference type="AlphaFoldDB" id="A0AAD4T9V3"/>
<accession>A0AAD4T9V3</accession>
<evidence type="ECO:0000313" key="3">
    <source>
        <dbReference type="EMBL" id="KAI3945491.1"/>
    </source>
</evidence>
<evidence type="ECO:0000256" key="2">
    <source>
        <dbReference type="SAM" id="SignalP"/>
    </source>
</evidence>
<evidence type="ECO:0000256" key="1">
    <source>
        <dbReference type="SAM" id="MobiDB-lite"/>
    </source>
</evidence>
<keyword evidence="4" id="KW-1185">Reference proteome</keyword>
<proteinExistence type="predicted"/>
<gene>
    <name evidence="3" type="ORF">MKW98_018308</name>
</gene>
<feature type="compositionally biased region" description="Pro residues" evidence="1">
    <location>
        <begin position="40"/>
        <end position="55"/>
    </location>
</feature>
<name>A0AAD4T9V3_9MAGN</name>
<evidence type="ECO:0000313" key="4">
    <source>
        <dbReference type="Proteomes" id="UP001202328"/>
    </source>
</evidence>
<comment type="caution">
    <text evidence="3">The sequence shown here is derived from an EMBL/GenBank/DDBJ whole genome shotgun (WGS) entry which is preliminary data.</text>
</comment>
<reference evidence="3" key="1">
    <citation type="submission" date="2022-04" db="EMBL/GenBank/DDBJ databases">
        <title>A functionally conserved STORR gene fusion in Papaver species that diverged 16.8 million years ago.</title>
        <authorList>
            <person name="Catania T."/>
        </authorList>
    </citation>
    <scope>NUCLEOTIDE SEQUENCE</scope>
    <source>
        <strain evidence="3">S-188037</strain>
    </source>
</reference>
<feature type="chain" id="PRO_5042062080" evidence="2">
    <location>
        <begin position="27"/>
        <end position="122"/>
    </location>
</feature>